<dbReference type="RefSeq" id="WP_326619961.1">
    <property type="nucleotide sequence ID" value="NZ_CP109106.1"/>
</dbReference>
<sequence length="314" mass="34942">MGGLLLRWASELGSGSVTDLKHGVGWLARSENLPLSQGAAGRWIRDCQSLGHLDVDWCTGRWSAAPGVLTRLPSADGLAALAGSRTTRFEERVTRAESEDLVVIRVPSSLPESDIPVPDTWLVHYQESAALAETAAGLGVEYSDCFAVQAAAWLPSLAPGPPAAPPAFGSAVERYDLTAEQPAFVPVRRWELEGLYRFRRADHRLVCQLLREGSWYSVSQERGVYLELDRQGIEPRKNLRWFREEGQGRKRFGRLIVDWGKPLPDLQRRIAVMCTGLPPEFGPKYRTITYRNVPRAVAERIAKSLRQELGGRDD</sequence>
<name>A0ABZ1FKE0_9ACTN</name>
<protein>
    <submittedName>
        <fullName evidence="1">Uncharacterized protein</fullName>
    </submittedName>
</protein>
<evidence type="ECO:0000313" key="2">
    <source>
        <dbReference type="Proteomes" id="UP001344251"/>
    </source>
</evidence>
<reference evidence="1 2" key="1">
    <citation type="submission" date="2022-10" db="EMBL/GenBank/DDBJ databases">
        <title>The complete genomes of actinobacterial strains from the NBC collection.</title>
        <authorList>
            <person name="Joergensen T.S."/>
            <person name="Alvarez Arevalo M."/>
            <person name="Sterndorff E.B."/>
            <person name="Faurdal D."/>
            <person name="Vuksanovic O."/>
            <person name="Mourched A.-S."/>
            <person name="Charusanti P."/>
            <person name="Shaw S."/>
            <person name="Blin K."/>
            <person name="Weber T."/>
        </authorList>
    </citation>
    <scope>NUCLEOTIDE SEQUENCE [LARGE SCALE GENOMIC DNA]</scope>
    <source>
        <strain evidence="1 2">NBC 01774</strain>
    </source>
</reference>
<dbReference type="EMBL" id="CP109106">
    <property type="protein sequence ID" value="WSB70405.1"/>
    <property type="molecule type" value="Genomic_DNA"/>
</dbReference>
<proteinExistence type="predicted"/>
<keyword evidence="2" id="KW-1185">Reference proteome</keyword>
<evidence type="ECO:0000313" key="1">
    <source>
        <dbReference type="EMBL" id="WSB70405.1"/>
    </source>
</evidence>
<dbReference type="Proteomes" id="UP001344251">
    <property type="component" value="Chromosome"/>
</dbReference>
<accession>A0ABZ1FKE0</accession>
<organism evidence="1 2">
    <name type="scientific">Streptomyces decoyicus</name>
    <dbReference type="NCBI Taxonomy" id="249567"/>
    <lineage>
        <taxon>Bacteria</taxon>
        <taxon>Bacillati</taxon>
        <taxon>Actinomycetota</taxon>
        <taxon>Actinomycetes</taxon>
        <taxon>Kitasatosporales</taxon>
        <taxon>Streptomycetaceae</taxon>
        <taxon>Streptomyces</taxon>
    </lineage>
</organism>
<gene>
    <name evidence="1" type="ORF">OG863_21965</name>
</gene>